<accession>A4ST12</accession>
<gene>
    <name evidence="1" type="ordered locus">ASA_4093</name>
</gene>
<dbReference type="EMBL" id="CP000644">
    <property type="protein sequence ID" value="ABO92034.1"/>
    <property type="molecule type" value="Genomic_DNA"/>
</dbReference>
<protein>
    <submittedName>
        <fullName evidence="1">Uncharacterized protein</fullName>
    </submittedName>
</protein>
<name>A4ST12_AERS4</name>
<reference evidence="2" key="1">
    <citation type="journal article" date="2008" name="BMC Genomics">
        <title>The genome of Aeromonas salmonicida subsp. salmonicida A449: insights into the evolution of a fish pathogen.</title>
        <authorList>
            <person name="Reith M.E."/>
            <person name="Singh R.K."/>
            <person name="Curtis B."/>
            <person name="Boyd J.M."/>
            <person name="Bouevitch A."/>
            <person name="Kimball J."/>
            <person name="Munholland J."/>
            <person name="Murphy C."/>
            <person name="Sarty D."/>
            <person name="Williams J."/>
            <person name="Nash J.H."/>
            <person name="Johnson S.C."/>
            <person name="Brown L.L."/>
        </authorList>
    </citation>
    <scope>NUCLEOTIDE SEQUENCE [LARGE SCALE GENOMIC DNA]</scope>
    <source>
        <strain evidence="2">A449</strain>
    </source>
</reference>
<sequence>MTQPGRLLLPAIQVSRVLFPPGHLLFHDGERIARSLPSPLGSTAIYVISPGWHTVARPHIVLTFGALWRKPISVALSVHAMMHIPMA</sequence>
<dbReference type="AlphaFoldDB" id="A4ST12"/>
<evidence type="ECO:0000313" key="2">
    <source>
        <dbReference type="Proteomes" id="UP000000225"/>
    </source>
</evidence>
<dbReference type="HOGENOM" id="CLU_2476444_0_0_6"/>
<evidence type="ECO:0000313" key="1">
    <source>
        <dbReference type="EMBL" id="ABO92034.1"/>
    </source>
</evidence>
<organism evidence="1 2">
    <name type="scientific">Aeromonas salmonicida (strain A449)</name>
    <dbReference type="NCBI Taxonomy" id="382245"/>
    <lineage>
        <taxon>Bacteria</taxon>
        <taxon>Pseudomonadati</taxon>
        <taxon>Pseudomonadota</taxon>
        <taxon>Gammaproteobacteria</taxon>
        <taxon>Aeromonadales</taxon>
        <taxon>Aeromonadaceae</taxon>
        <taxon>Aeromonas</taxon>
    </lineage>
</organism>
<dbReference type="KEGG" id="asa:ASA_4093"/>
<dbReference type="Proteomes" id="UP000000225">
    <property type="component" value="Chromosome"/>
</dbReference>
<proteinExistence type="predicted"/>